<gene>
    <name evidence="2" type="ORF">E4634_03960</name>
</gene>
<dbReference type="Proteomes" id="UP000298050">
    <property type="component" value="Unassembled WGS sequence"/>
</dbReference>
<feature type="signal peptide" evidence="1">
    <location>
        <begin position="1"/>
        <end position="25"/>
    </location>
</feature>
<protein>
    <submittedName>
        <fullName evidence="2">DUF885 domain-containing protein</fullName>
    </submittedName>
</protein>
<dbReference type="AlphaFoldDB" id="A0A4Z0M704"/>
<sequence length="611" mass="68451">MSLRLLGAVIAAVTALALSVAPVFAEPPSKPAAMSDSATASAQARELFAEIWAGYLSRDPEEQTDLGIKDDYDKWKDYSSAALDRELAQDKADLALLEAIDSDTLDAATALSHRLYSDRLRAEIDDYRWRYYKYPVDQMRGKQSEIPAFLINKHRIDSSEDAAAYIARLNGISGLIDQVIERLELSAENGIVPPDFVLPHVLSDARNLISGAPFDGGEPSPLLADFSDKIGALEISAAERSRLLREAETALLESVQPAYRRLIAEVEKLQKSASHDAGVWRLPDGDAYYANRLRYFTTTDLSAEQIHALGLAEVKRIHGEMRAIKDKVGFEGSLNEFMQHLREADQFYYPDTDEGRAQYLAKANAVLDDMRERLPELFLTLPKAPLVVKAVEPFREKSTGKAFYTAPAADGSRPGIYYANLYDMRAMPTYQLEALAYHEGLPGHHMQIAIKQELEELPDFRRFQGYTAYSEGWGLYSEALPKEIGLYQDPYSDFGRLAMELWRAVRLVVDTGMHAKRWSREQSIEFYVANTPNARSDAVKMVERHAVMPGQATAYKVGMLKIVEEREKARAALGDRFDLRAFHDVVLRNGAVPLYVLEEQVDAYIAANRAP</sequence>
<dbReference type="OrthoDB" id="9769898at2"/>
<feature type="chain" id="PRO_5021358027" evidence="1">
    <location>
        <begin position="26"/>
        <end position="611"/>
    </location>
</feature>
<organism evidence="2 3">
    <name type="scientific">Mangrovimicrobium sediminis</name>
    <dbReference type="NCBI Taxonomy" id="2562682"/>
    <lineage>
        <taxon>Bacteria</taxon>
        <taxon>Pseudomonadati</taxon>
        <taxon>Pseudomonadota</taxon>
        <taxon>Gammaproteobacteria</taxon>
        <taxon>Cellvibrionales</taxon>
        <taxon>Halieaceae</taxon>
        <taxon>Mangrovimicrobium</taxon>
    </lineage>
</organism>
<evidence type="ECO:0000256" key="1">
    <source>
        <dbReference type="SAM" id="SignalP"/>
    </source>
</evidence>
<dbReference type="Pfam" id="PF05960">
    <property type="entry name" value="DUF885"/>
    <property type="match status" value="1"/>
</dbReference>
<reference evidence="2 3" key="1">
    <citation type="submission" date="2019-04" db="EMBL/GenBank/DDBJ databases">
        <title>Taxonomy of novel Haliea sp. from mangrove soil of West Coast of India.</title>
        <authorList>
            <person name="Verma A."/>
            <person name="Kumar P."/>
            <person name="Krishnamurthi S."/>
        </authorList>
    </citation>
    <scope>NUCLEOTIDE SEQUENCE [LARGE SCALE GENOMIC DNA]</scope>
    <source>
        <strain evidence="2 3">SAOS-164</strain>
    </source>
</reference>
<dbReference type="EMBL" id="SRLE01000004">
    <property type="protein sequence ID" value="TGD75167.1"/>
    <property type="molecule type" value="Genomic_DNA"/>
</dbReference>
<proteinExistence type="predicted"/>
<keyword evidence="3" id="KW-1185">Reference proteome</keyword>
<dbReference type="PANTHER" id="PTHR33361:SF16">
    <property type="entry name" value="DUF885 DOMAIN-CONTAINING PROTEIN"/>
    <property type="match status" value="1"/>
</dbReference>
<dbReference type="InterPro" id="IPR010281">
    <property type="entry name" value="DUF885"/>
</dbReference>
<evidence type="ECO:0000313" key="2">
    <source>
        <dbReference type="EMBL" id="TGD75167.1"/>
    </source>
</evidence>
<keyword evidence="1" id="KW-0732">Signal</keyword>
<name>A0A4Z0M704_9GAMM</name>
<comment type="caution">
    <text evidence="2">The sequence shown here is derived from an EMBL/GenBank/DDBJ whole genome shotgun (WGS) entry which is preliminary data.</text>
</comment>
<dbReference type="RefSeq" id="WP_135441308.1">
    <property type="nucleotide sequence ID" value="NZ_SRLE01000004.1"/>
</dbReference>
<accession>A0A4Z0M704</accession>
<dbReference type="PANTHER" id="PTHR33361">
    <property type="entry name" value="GLR0591 PROTEIN"/>
    <property type="match status" value="1"/>
</dbReference>
<evidence type="ECO:0000313" key="3">
    <source>
        <dbReference type="Proteomes" id="UP000298050"/>
    </source>
</evidence>